<keyword evidence="2" id="KW-0433">Leucine-rich repeat</keyword>
<dbReference type="AlphaFoldDB" id="A0A067LDY2"/>
<dbReference type="SUPFAM" id="SSF52058">
    <property type="entry name" value="L domain-like"/>
    <property type="match status" value="1"/>
</dbReference>
<dbReference type="InterPro" id="IPR051502">
    <property type="entry name" value="RLP_Defense_Trigger"/>
</dbReference>
<evidence type="ECO:0000313" key="4">
    <source>
        <dbReference type="EMBL" id="KDP46622.1"/>
    </source>
</evidence>
<dbReference type="Proteomes" id="UP000027138">
    <property type="component" value="Unassembled WGS sequence"/>
</dbReference>
<dbReference type="PANTHER" id="PTHR48062:SF21">
    <property type="entry name" value="RECEPTOR-LIKE PROTEIN 12"/>
    <property type="match status" value="1"/>
</dbReference>
<dbReference type="PRINTS" id="PR00019">
    <property type="entry name" value="LEURICHRPT"/>
</dbReference>
<keyword evidence="5" id="KW-1185">Reference proteome</keyword>
<dbReference type="PANTHER" id="PTHR48062">
    <property type="entry name" value="RECEPTOR-LIKE PROTEIN 14"/>
    <property type="match status" value="1"/>
</dbReference>
<dbReference type="InterPro" id="IPR032675">
    <property type="entry name" value="LRR_dom_sf"/>
</dbReference>
<dbReference type="Gene3D" id="3.80.10.10">
    <property type="entry name" value="Ribonuclease Inhibitor"/>
    <property type="match status" value="2"/>
</dbReference>
<evidence type="ECO:0000256" key="3">
    <source>
        <dbReference type="ARBA" id="ARBA00022737"/>
    </source>
</evidence>
<dbReference type="InterPro" id="IPR025875">
    <property type="entry name" value="Leu-rich_rpt_4"/>
</dbReference>
<evidence type="ECO:0000256" key="1">
    <source>
        <dbReference type="ARBA" id="ARBA00009592"/>
    </source>
</evidence>
<organism evidence="4 5">
    <name type="scientific">Jatropha curcas</name>
    <name type="common">Barbados nut</name>
    <dbReference type="NCBI Taxonomy" id="180498"/>
    <lineage>
        <taxon>Eukaryota</taxon>
        <taxon>Viridiplantae</taxon>
        <taxon>Streptophyta</taxon>
        <taxon>Embryophyta</taxon>
        <taxon>Tracheophyta</taxon>
        <taxon>Spermatophyta</taxon>
        <taxon>Magnoliopsida</taxon>
        <taxon>eudicotyledons</taxon>
        <taxon>Gunneridae</taxon>
        <taxon>Pentapetalae</taxon>
        <taxon>rosids</taxon>
        <taxon>fabids</taxon>
        <taxon>Malpighiales</taxon>
        <taxon>Euphorbiaceae</taxon>
        <taxon>Crotonoideae</taxon>
        <taxon>Jatropheae</taxon>
        <taxon>Jatropha</taxon>
    </lineage>
</organism>
<keyword evidence="3" id="KW-0677">Repeat</keyword>
<dbReference type="EMBL" id="KK914214">
    <property type="protein sequence ID" value="KDP46622.1"/>
    <property type="molecule type" value="Genomic_DNA"/>
</dbReference>
<accession>A0A067LDY2</accession>
<gene>
    <name evidence="4" type="ORF">JCGZ_04556</name>
</gene>
<protein>
    <recommendedName>
        <fullName evidence="6">Leucine-rich repeat-containing N-terminal plant-type domain-containing protein</fullName>
    </recommendedName>
</protein>
<sequence length="151" mass="17052">MMRHLKTLLLPGCGLTGPIPTDQGLCKLKFLQELDISHNYLNGSLPWCLANLTSLKRFSLSNNSFIGDIASSPLRRLTSLEYLDLSDNLFQIPISLSLFFNHSNLNFLDCQLNTIYAITEAHNFTPKFQLEILYLSGHGYGSGEIPKFLYH</sequence>
<evidence type="ECO:0008006" key="6">
    <source>
        <dbReference type="Google" id="ProtNLM"/>
    </source>
</evidence>
<evidence type="ECO:0000313" key="5">
    <source>
        <dbReference type="Proteomes" id="UP000027138"/>
    </source>
</evidence>
<comment type="similarity">
    <text evidence="1">Belongs to the RLP family.</text>
</comment>
<reference evidence="4 5" key="1">
    <citation type="journal article" date="2014" name="PLoS ONE">
        <title>Global Analysis of Gene Expression Profiles in Physic Nut (Jatropha curcas L.) Seedlings Exposed to Salt Stress.</title>
        <authorList>
            <person name="Zhang L."/>
            <person name="Zhang C."/>
            <person name="Wu P."/>
            <person name="Chen Y."/>
            <person name="Li M."/>
            <person name="Jiang H."/>
            <person name="Wu G."/>
        </authorList>
    </citation>
    <scope>NUCLEOTIDE SEQUENCE [LARGE SCALE GENOMIC DNA]</scope>
    <source>
        <strain evidence="5">cv. GZQX0401</strain>
        <tissue evidence="4">Young leaves</tissue>
    </source>
</reference>
<proteinExistence type="inferred from homology"/>
<evidence type="ECO:0000256" key="2">
    <source>
        <dbReference type="ARBA" id="ARBA00022614"/>
    </source>
</evidence>
<dbReference type="OrthoDB" id="851890at2759"/>
<dbReference type="Pfam" id="PF00560">
    <property type="entry name" value="LRR_1"/>
    <property type="match status" value="1"/>
</dbReference>
<dbReference type="InterPro" id="IPR001611">
    <property type="entry name" value="Leu-rich_rpt"/>
</dbReference>
<dbReference type="Pfam" id="PF12799">
    <property type="entry name" value="LRR_4"/>
    <property type="match status" value="1"/>
</dbReference>
<name>A0A067LDY2_JATCU</name>